<protein>
    <submittedName>
        <fullName evidence="2">Uncharacterized protein</fullName>
    </submittedName>
</protein>
<dbReference type="RefSeq" id="WP_354550334.1">
    <property type="nucleotide sequence ID" value="NZ_JBEPSM010000001.1"/>
</dbReference>
<keyword evidence="3" id="KW-1185">Reference proteome</keyword>
<feature type="signal peptide" evidence="1">
    <location>
        <begin position="1"/>
        <end position="23"/>
    </location>
</feature>
<organism evidence="2 3">
    <name type="scientific">Kaistia defluvii</name>
    <dbReference type="NCBI Taxonomy" id="410841"/>
    <lineage>
        <taxon>Bacteria</taxon>
        <taxon>Pseudomonadati</taxon>
        <taxon>Pseudomonadota</taxon>
        <taxon>Alphaproteobacteria</taxon>
        <taxon>Hyphomicrobiales</taxon>
        <taxon>Kaistiaceae</taxon>
        <taxon>Kaistia</taxon>
    </lineage>
</organism>
<gene>
    <name evidence="2" type="ORF">ABIE08_001737</name>
</gene>
<name>A0ABV2QXT6_9HYPH</name>
<sequence>MRIFGIIGTICALFGSLLSPAEAQPVARQAEQALIIHLPFANAAHPAERRAMEELGEQLAHVITSNGLGEFDGDEWGEGWYIFFMYGESADRLFDAVGPIVASSPLSRGGHAVRRYGPADAPDAPQVTTSFH</sequence>
<feature type="chain" id="PRO_5046947323" evidence="1">
    <location>
        <begin position="24"/>
        <end position="132"/>
    </location>
</feature>
<dbReference type="EMBL" id="JBEPSM010000001">
    <property type="protein sequence ID" value="MET4633824.1"/>
    <property type="molecule type" value="Genomic_DNA"/>
</dbReference>
<evidence type="ECO:0000313" key="3">
    <source>
        <dbReference type="Proteomes" id="UP001549321"/>
    </source>
</evidence>
<reference evidence="2 3" key="1">
    <citation type="submission" date="2024-06" db="EMBL/GenBank/DDBJ databases">
        <title>Sorghum-associated microbial communities from plants grown in Nebraska, USA.</title>
        <authorList>
            <person name="Schachtman D."/>
        </authorList>
    </citation>
    <scope>NUCLEOTIDE SEQUENCE [LARGE SCALE GENOMIC DNA]</scope>
    <source>
        <strain evidence="2 3">3207</strain>
    </source>
</reference>
<evidence type="ECO:0000313" key="2">
    <source>
        <dbReference type="EMBL" id="MET4633824.1"/>
    </source>
</evidence>
<accession>A0ABV2QXT6</accession>
<comment type="caution">
    <text evidence="2">The sequence shown here is derived from an EMBL/GenBank/DDBJ whole genome shotgun (WGS) entry which is preliminary data.</text>
</comment>
<evidence type="ECO:0000256" key="1">
    <source>
        <dbReference type="SAM" id="SignalP"/>
    </source>
</evidence>
<dbReference type="Proteomes" id="UP001549321">
    <property type="component" value="Unassembled WGS sequence"/>
</dbReference>
<keyword evidence="1" id="KW-0732">Signal</keyword>
<proteinExistence type="predicted"/>